<proteinExistence type="predicted"/>
<dbReference type="Proteomes" id="UP000054928">
    <property type="component" value="Unassembled WGS sequence"/>
</dbReference>
<evidence type="ECO:0000313" key="1">
    <source>
        <dbReference type="EMBL" id="CEG36293.1"/>
    </source>
</evidence>
<organism evidence="1 2">
    <name type="scientific">Plasmopara halstedii</name>
    <name type="common">Downy mildew of sunflower</name>
    <dbReference type="NCBI Taxonomy" id="4781"/>
    <lineage>
        <taxon>Eukaryota</taxon>
        <taxon>Sar</taxon>
        <taxon>Stramenopiles</taxon>
        <taxon>Oomycota</taxon>
        <taxon>Peronosporomycetes</taxon>
        <taxon>Peronosporales</taxon>
        <taxon>Peronosporaceae</taxon>
        <taxon>Plasmopara</taxon>
    </lineage>
</organism>
<protein>
    <submittedName>
        <fullName evidence="1">Uncharacterized protein</fullName>
    </submittedName>
</protein>
<evidence type="ECO:0000313" key="2">
    <source>
        <dbReference type="Proteomes" id="UP000054928"/>
    </source>
</evidence>
<dbReference type="RefSeq" id="XP_024572662.1">
    <property type="nucleotide sequence ID" value="XM_024719201.1"/>
</dbReference>
<sequence length="70" mass="8184">MARLKTRQDGTRNIVYNQSVIVDAKRGDHSKRQEAPYHPNKIGWKAHTNCRDPSLSEFVRRLLSFQKDMS</sequence>
<dbReference type="GeneID" id="36397257"/>
<accession>A0A0P1A7Y7</accession>
<dbReference type="EMBL" id="CCYD01000178">
    <property type="protein sequence ID" value="CEG36293.1"/>
    <property type="molecule type" value="Genomic_DNA"/>
</dbReference>
<dbReference type="AlphaFoldDB" id="A0A0P1A7Y7"/>
<keyword evidence="2" id="KW-1185">Reference proteome</keyword>
<reference evidence="2" key="1">
    <citation type="submission" date="2014-09" db="EMBL/GenBank/DDBJ databases">
        <authorList>
            <person name="Sharma Rahul"/>
            <person name="Thines Marco"/>
        </authorList>
    </citation>
    <scope>NUCLEOTIDE SEQUENCE [LARGE SCALE GENOMIC DNA]</scope>
</reference>
<name>A0A0P1A7Y7_PLAHL</name>